<accession>A0A7W8DIU2</accession>
<dbReference type="Proteomes" id="UP000590740">
    <property type="component" value="Unassembled WGS sequence"/>
</dbReference>
<gene>
    <name evidence="2" type="ORF">HNQ65_000894</name>
</gene>
<protein>
    <recommendedName>
        <fullName evidence="1">ACT domain-containing protein</fullName>
    </recommendedName>
</protein>
<dbReference type="InterPro" id="IPR045865">
    <property type="entry name" value="ACT-like_dom_sf"/>
</dbReference>
<dbReference type="InterPro" id="IPR045739">
    <property type="entry name" value="ACT_dom_pair"/>
</dbReference>
<evidence type="ECO:0000259" key="1">
    <source>
        <dbReference type="Pfam" id="PF19571"/>
    </source>
</evidence>
<dbReference type="Pfam" id="PF19571">
    <property type="entry name" value="ACT_8"/>
    <property type="match status" value="1"/>
</dbReference>
<dbReference type="PANTHER" id="PTHR40099">
    <property type="entry name" value="ACETOLACTATE SYNTHASE, SMALL SUBUNIT"/>
    <property type="match status" value="1"/>
</dbReference>
<keyword evidence="3" id="KW-1185">Reference proteome</keyword>
<feature type="domain" description="ACT" evidence="1">
    <location>
        <begin position="20"/>
        <end position="158"/>
    </location>
</feature>
<dbReference type="EMBL" id="JACHIG010000001">
    <property type="protein sequence ID" value="MBB5031340.1"/>
    <property type="molecule type" value="Genomic_DNA"/>
</dbReference>
<dbReference type="Gene3D" id="3.30.2130.10">
    <property type="entry name" value="VC0802-like"/>
    <property type="match status" value="1"/>
</dbReference>
<dbReference type="SUPFAM" id="SSF55021">
    <property type="entry name" value="ACT-like"/>
    <property type="match status" value="1"/>
</dbReference>
<dbReference type="RefSeq" id="WP_184338269.1">
    <property type="nucleotide sequence ID" value="NZ_JACHIG010000001.1"/>
</dbReference>
<organism evidence="2 3">
    <name type="scientific">Prosthecobacter vanneervenii</name>
    <dbReference type="NCBI Taxonomy" id="48466"/>
    <lineage>
        <taxon>Bacteria</taxon>
        <taxon>Pseudomonadati</taxon>
        <taxon>Verrucomicrobiota</taxon>
        <taxon>Verrucomicrobiia</taxon>
        <taxon>Verrucomicrobiales</taxon>
        <taxon>Verrucomicrobiaceae</taxon>
        <taxon>Prosthecobacter</taxon>
    </lineage>
</organism>
<dbReference type="AlphaFoldDB" id="A0A7W8DIU2"/>
<name>A0A7W8DIU2_9BACT</name>
<proteinExistence type="predicted"/>
<comment type="caution">
    <text evidence="2">The sequence shown here is derived from an EMBL/GenBank/DDBJ whole genome shotgun (WGS) entry which is preliminary data.</text>
</comment>
<evidence type="ECO:0000313" key="3">
    <source>
        <dbReference type="Proteomes" id="UP000590740"/>
    </source>
</evidence>
<dbReference type="PANTHER" id="PTHR40099:SF1">
    <property type="entry name" value="ACETOLACTATE SYNTHASE, SMALL SUBUNIT"/>
    <property type="match status" value="1"/>
</dbReference>
<reference evidence="2 3" key="1">
    <citation type="submission" date="2020-08" db="EMBL/GenBank/DDBJ databases">
        <title>Genomic Encyclopedia of Type Strains, Phase IV (KMG-IV): sequencing the most valuable type-strain genomes for metagenomic binning, comparative biology and taxonomic classification.</title>
        <authorList>
            <person name="Goeker M."/>
        </authorList>
    </citation>
    <scope>NUCLEOTIDE SEQUENCE [LARGE SCALE GENOMIC DNA]</scope>
    <source>
        <strain evidence="2 3">DSM 12252</strain>
    </source>
</reference>
<evidence type="ECO:0000313" key="2">
    <source>
        <dbReference type="EMBL" id="MBB5031340.1"/>
    </source>
</evidence>
<sequence length="159" mass="17402">MITPTPQTHTAKGTPAGWPVRQLSVFLHNRVGALMSLVKLLTEHRIEVLGLSLQDSTELALVRLIPSDPETTELLFIEKGIPHVVFPVTVVELKQTDHSLVHALSALLSAEVNIDFSYPLFVRPAGNPLFVLHLDSPEVGAEVLNSAGFKVLTQEDLSR</sequence>